<protein>
    <recommendedName>
        <fullName evidence="7">Multidrug-efflux transporter</fullName>
    </recommendedName>
</protein>
<dbReference type="InterPro" id="IPR024923">
    <property type="entry name" value="PG_synth_SpoVB"/>
</dbReference>
<dbReference type="InterPro" id="IPR050222">
    <property type="entry name" value="MATE_MdtK"/>
</dbReference>
<keyword evidence="3" id="KW-0813">Transport</keyword>
<dbReference type="OrthoDB" id="9775950at2"/>
<feature type="transmembrane region" description="Helical" evidence="8">
    <location>
        <begin position="276"/>
        <end position="300"/>
    </location>
</feature>
<evidence type="ECO:0000256" key="6">
    <source>
        <dbReference type="ARBA" id="ARBA00023136"/>
    </source>
</evidence>
<dbReference type="AlphaFoldDB" id="A0A1M6MPY4"/>
<feature type="transmembrane region" description="Helical" evidence="8">
    <location>
        <begin position="444"/>
        <end position="461"/>
    </location>
</feature>
<accession>A0A1M6MPY4</accession>
<dbReference type="NCBIfam" id="TIGR02900">
    <property type="entry name" value="spore_V_B"/>
    <property type="match status" value="1"/>
</dbReference>
<feature type="transmembrane region" description="Helical" evidence="8">
    <location>
        <begin position="389"/>
        <end position="407"/>
    </location>
</feature>
<evidence type="ECO:0000256" key="8">
    <source>
        <dbReference type="SAM" id="Phobius"/>
    </source>
</evidence>
<dbReference type="InterPro" id="IPR002797">
    <property type="entry name" value="Polysacc_synth"/>
</dbReference>
<dbReference type="GO" id="GO:0005886">
    <property type="term" value="C:plasma membrane"/>
    <property type="evidence" value="ECO:0007669"/>
    <property type="project" value="TreeGrafter"/>
</dbReference>
<name>A0A1M6MPY4_9CLOT</name>
<dbReference type="InterPro" id="IPR014249">
    <property type="entry name" value="Spore_V_B"/>
</dbReference>
<keyword evidence="6 8" id="KW-0472">Membrane</keyword>
<organism evidence="9 10">
    <name type="scientific">Clostridium amylolyticum</name>
    <dbReference type="NCBI Taxonomy" id="1121298"/>
    <lineage>
        <taxon>Bacteria</taxon>
        <taxon>Bacillati</taxon>
        <taxon>Bacillota</taxon>
        <taxon>Clostridia</taxon>
        <taxon>Eubacteriales</taxon>
        <taxon>Clostridiaceae</taxon>
        <taxon>Clostridium</taxon>
    </lineage>
</organism>
<feature type="transmembrane region" description="Helical" evidence="8">
    <location>
        <begin position="165"/>
        <end position="182"/>
    </location>
</feature>
<evidence type="ECO:0000256" key="7">
    <source>
        <dbReference type="ARBA" id="ARBA00031636"/>
    </source>
</evidence>
<dbReference type="STRING" id="1121298.SAMN05444401_4064"/>
<feature type="transmembrane region" description="Helical" evidence="8">
    <location>
        <begin position="413"/>
        <end position="432"/>
    </location>
</feature>
<evidence type="ECO:0000313" key="9">
    <source>
        <dbReference type="EMBL" id="SHJ85466.1"/>
    </source>
</evidence>
<gene>
    <name evidence="9" type="ORF">SAMN05444401_4064</name>
</gene>
<dbReference type="Proteomes" id="UP000184080">
    <property type="component" value="Unassembled WGS sequence"/>
</dbReference>
<feature type="transmembrane region" description="Helical" evidence="8">
    <location>
        <begin position="49"/>
        <end position="68"/>
    </location>
</feature>
<feature type="transmembrane region" description="Helical" evidence="8">
    <location>
        <begin position="122"/>
        <end position="144"/>
    </location>
</feature>
<dbReference type="Pfam" id="PF01943">
    <property type="entry name" value="Polysacc_synt"/>
    <property type="match status" value="1"/>
</dbReference>
<feature type="transmembrane region" description="Helical" evidence="8">
    <location>
        <begin position="12"/>
        <end position="29"/>
    </location>
</feature>
<sequence length="500" mass="55870">MGKDNFYKNTFILTLSNITTGIFSFIFSVTLSRSLGAEGMGLYNLVMPVYNLFICIMSAGMLAAISKISAIYNDSKDYGNLYKTIKTTIVFNLAWSILIASMVFVSNDFISFNILKDSRTSMALKIICPAMVFITLSNILKGYFYGVSKVMIPAIIDIFEKGIRISVVLIILSKIGTSSMTLSLTASYISLCLGELISLILLYIYYKIDKKNKLFYRKPSEGRAQLLFNVLIISIPLCINGIITNILSTASALIVPRRLVASGIPYSTALTLIGKFTGMAMVIVFFPMVIIGSINTILIPDLSKSVSKKDYASSENRIKDVLRLSFLLGICTIMICTTIPNSLGIMLFKRNDLGTFIKFASLSAPLFYTSITSYGILNGIGKHNILLRNSVIISVIEIILLFFLTSISYINILGYGITLIITSLLTVIVNIVEIKKYYELKISFTNVFIYFLFSMFIYYFLNLSNKLIPDYLFVLKNCIIIFLGFSLFIFSIYYTKKASS</sequence>
<evidence type="ECO:0000256" key="1">
    <source>
        <dbReference type="ARBA" id="ARBA00004141"/>
    </source>
</evidence>
<evidence type="ECO:0000256" key="5">
    <source>
        <dbReference type="ARBA" id="ARBA00022989"/>
    </source>
</evidence>
<evidence type="ECO:0000256" key="3">
    <source>
        <dbReference type="ARBA" id="ARBA00022448"/>
    </source>
</evidence>
<evidence type="ECO:0000256" key="4">
    <source>
        <dbReference type="ARBA" id="ARBA00022692"/>
    </source>
</evidence>
<proteinExistence type="inferred from homology"/>
<comment type="subcellular location">
    <subcellularLocation>
        <location evidence="1">Membrane</location>
        <topology evidence="1">Multi-pass membrane protein</topology>
    </subcellularLocation>
</comment>
<dbReference type="RefSeq" id="WP_073011190.1">
    <property type="nucleotide sequence ID" value="NZ_FQZO01000009.1"/>
</dbReference>
<dbReference type="PANTHER" id="PTHR43298:SF2">
    <property type="entry name" value="FMN_FAD EXPORTER YEEO-RELATED"/>
    <property type="match status" value="1"/>
</dbReference>
<feature type="transmembrane region" description="Helical" evidence="8">
    <location>
        <begin position="473"/>
        <end position="494"/>
    </location>
</feature>
<keyword evidence="10" id="KW-1185">Reference proteome</keyword>
<feature type="transmembrane region" description="Helical" evidence="8">
    <location>
        <begin position="226"/>
        <end position="256"/>
    </location>
</feature>
<dbReference type="PANTHER" id="PTHR43298">
    <property type="entry name" value="MULTIDRUG RESISTANCE PROTEIN NORM-RELATED"/>
    <property type="match status" value="1"/>
</dbReference>
<keyword evidence="4 8" id="KW-0812">Transmembrane</keyword>
<feature type="transmembrane region" description="Helical" evidence="8">
    <location>
        <begin position="355"/>
        <end position="377"/>
    </location>
</feature>
<keyword evidence="5 8" id="KW-1133">Transmembrane helix</keyword>
<evidence type="ECO:0000256" key="2">
    <source>
        <dbReference type="ARBA" id="ARBA00010199"/>
    </source>
</evidence>
<feature type="transmembrane region" description="Helical" evidence="8">
    <location>
        <begin position="321"/>
        <end position="343"/>
    </location>
</feature>
<dbReference type="EMBL" id="FQZO01000009">
    <property type="protein sequence ID" value="SHJ85466.1"/>
    <property type="molecule type" value="Genomic_DNA"/>
</dbReference>
<reference evidence="9 10" key="1">
    <citation type="submission" date="2016-11" db="EMBL/GenBank/DDBJ databases">
        <authorList>
            <person name="Jaros S."/>
            <person name="Januszkiewicz K."/>
            <person name="Wedrychowicz H."/>
        </authorList>
    </citation>
    <scope>NUCLEOTIDE SEQUENCE [LARGE SCALE GENOMIC DNA]</scope>
    <source>
        <strain evidence="9 10">DSM 21864</strain>
    </source>
</reference>
<feature type="transmembrane region" description="Helical" evidence="8">
    <location>
        <begin position="89"/>
        <end position="110"/>
    </location>
</feature>
<feature type="transmembrane region" description="Helical" evidence="8">
    <location>
        <begin position="188"/>
        <end position="206"/>
    </location>
</feature>
<evidence type="ECO:0000313" key="10">
    <source>
        <dbReference type="Proteomes" id="UP000184080"/>
    </source>
</evidence>
<comment type="similarity">
    <text evidence="2">Belongs to the multi antimicrobial extrusion (MATE) (TC 2.A.66.1) family.</text>
</comment>
<dbReference type="PIRSF" id="PIRSF038958">
    <property type="entry name" value="PG_synth_SpoVB"/>
    <property type="match status" value="1"/>
</dbReference>